<dbReference type="InterPro" id="IPR002781">
    <property type="entry name" value="TM_pro_TauE-like"/>
</dbReference>
<dbReference type="GO" id="GO:0016020">
    <property type="term" value="C:membrane"/>
    <property type="evidence" value="ECO:0007669"/>
    <property type="project" value="UniProtKB-SubCell"/>
</dbReference>
<feature type="transmembrane region" description="Helical" evidence="5">
    <location>
        <begin position="46"/>
        <end position="71"/>
    </location>
</feature>
<dbReference type="Pfam" id="PF01925">
    <property type="entry name" value="TauE"/>
    <property type="match status" value="1"/>
</dbReference>
<dbReference type="EMBL" id="CAKKNE010000003">
    <property type="protein sequence ID" value="CAH0371761.1"/>
    <property type="molecule type" value="Genomic_DNA"/>
</dbReference>
<comment type="subcellular location">
    <subcellularLocation>
        <location evidence="1">Membrane</location>
        <topology evidence="1">Multi-pass membrane protein</topology>
    </subcellularLocation>
</comment>
<evidence type="ECO:0000256" key="3">
    <source>
        <dbReference type="ARBA" id="ARBA00022989"/>
    </source>
</evidence>
<organism evidence="6 7">
    <name type="scientific">Pelagomonas calceolata</name>
    <dbReference type="NCBI Taxonomy" id="35677"/>
    <lineage>
        <taxon>Eukaryota</taxon>
        <taxon>Sar</taxon>
        <taxon>Stramenopiles</taxon>
        <taxon>Ochrophyta</taxon>
        <taxon>Pelagophyceae</taxon>
        <taxon>Pelagomonadales</taxon>
        <taxon>Pelagomonadaceae</taxon>
        <taxon>Pelagomonas</taxon>
    </lineage>
</organism>
<keyword evidence="2 5" id="KW-0812">Transmembrane</keyword>
<protein>
    <recommendedName>
        <fullName evidence="8">Membrane transporter protein</fullName>
    </recommendedName>
</protein>
<feature type="transmembrane region" description="Helical" evidence="5">
    <location>
        <begin position="119"/>
        <end position="138"/>
    </location>
</feature>
<evidence type="ECO:0000256" key="1">
    <source>
        <dbReference type="ARBA" id="ARBA00004141"/>
    </source>
</evidence>
<evidence type="ECO:0000256" key="4">
    <source>
        <dbReference type="ARBA" id="ARBA00023136"/>
    </source>
</evidence>
<feature type="transmembrane region" description="Helical" evidence="5">
    <location>
        <begin position="83"/>
        <end position="107"/>
    </location>
</feature>
<accession>A0A8J2SPG8</accession>
<evidence type="ECO:0008006" key="8">
    <source>
        <dbReference type="Google" id="ProtNLM"/>
    </source>
</evidence>
<keyword evidence="3 5" id="KW-1133">Transmembrane helix</keyword>
<evidence type="ECO:0000256" key="5">
    <source>
        <dbReference type="SAM" id="Phobius"/>
    </source>
</evidence>
<proteinExistence type="predicted"/>
<dbReference type="Proteomes" id="UP000789595">
    <property type="component" value="Unassembled WGS sequence"/>
</dbReference>
<name>A0A8J2SPG8_9STRA</name>
<dbReference type="AlphaFoldDB" id="A0A8J2SPG8"/>
<dbReference type="InterPro" id="IPR051598">
    <property type="entry name" value="TSUP/Inactive_protease-like"/>
</dbReference>
<dbReference type="OrthoDB" id="206391at2759"/>
<comment type="caution">
    <text evidence="6">The sequence shown here is derived from an EMBL/GenBank/DDBJ whole genome shotgun (WGS) entry which is preliminary data.</text>
</comment>
<evidence type="ECO:0000313" key="7">
    <source>
        <dbReference type="Proteomes" id="UP000789595"/>
    </source>
</evidence>
<feature type="transmembrane region" description="Helical" evidence="5">
    <location>
        <begin position="180"/>
        <end position="198"/>
    </location>
</feature>
<dbReference type="PANTHER" id="PTHR43701:SF5">
    <property type="entry name" value="MEMBRANE TRANSPORTER PROTEIN-RELATED"/>
    <property type="match status" value="1"/>
</dbReference>
<gene>
    <name evidence="6" type="ORF">PECAL_3P17130</name>
</gene>
<evidence type="ECO:0000256" key="2">
    <source>
        <dbReference type="ARBA" id="ARBA00022692"/>
    </source>
</evidence>
<sequence>MLAWRWTSVAAAANAFVVPAGPPRLTLRSPPAAAVADYSFMLPASTAVATCCQLCGIGGAALFSPIFLLVFPLLGPDYPLDSAAAAVASALLTETFGFASGLVGYARRDLVDWAVAREILAVAVTGALVGAVCAPSLAGDAQLLRAVYALLMLSLATDLARRDCVAPPPGDKLTDGAATAGGAFLTGLLGVGVGEVVLPQISRDRPLPQAAGTSVAVVAGTAAAAAVTQLAELDASEVPWELVRYTIPGVILGGQIAPRLAGRLDDRQIERAAAALFAVVGAAFALKAATG</sequence>
<reference evidence="6" key="1">
    <citation type="submission" date="2021-11" db="EMBL/GenBank/DDBJ databases">
        <authorList>
            <consortium name="Genoscope - CEA"/>
            <person name="William W."/>
        </authorList>
    </citation>
    <scope>NUCLEOTIDE SEQUENCE</scope>
</reference>
<evidence type="ECO:0000313" key="6">
    <source>
        <dbReference type="EMBL" id="CAH0371761.1"/>
    </source>
</evidence>
<dbReference type="PANTHER" id="PTHR43701">
    <property type="entry name" value="MEMBRANE TRANSPORTER PROTEIN MJ0441-RELATED"/>
    <property type="match status" value="1"/>
</dbReference>
<keyword evidence="4 5" id="KW-0472">Membrane</keyword>
<keyword evidence="7" id="KW-1185">Reference proteome</keyword>